<dbReference type="PROSITE" id="PS50405">
    <property type="entry name" value="GST_CTER"/>
    <property type="match status" value="1"/>
</dbReference>
<dbReference type="InterPro" id="IPR004045">
    <property type="entry name" value="Glutathione_S-Trfase_N"/>
</dbReference>
<dbReference type="InterPro" id="IPR036282">
    <property type="entry name" value="Glutathione-S-Trfase_C_sf"/>
</dbReference>
<dbReference type="GO" id="GO:0016740">
    <property type="term" value="F:transferase activity"/>
    <property type="evidence" value="ECO:0007669"/>
    <property type="project" value="UniProtKB-KW"/>
</dbReference>
<dbReference type="SUPFAM" id="SSF47616">
    <property type="entry name" value="GST C-terminal domain-like"/>
    <property type="match status" value="1"/>
</dbReference>
<dbReference type="Pfam" id="PF02798">
    <property type="entry name" value="GST_N"/>
    <property type="match status" value="1"/>
</dbReference>
<dbReference type="InterPro" id="IPR036249">
    <property type="entry name" value="Thioredoxin-like_sf"/>
</dbReference>
<dbReference type="PANTHER" id="PTHR44051:SF19">
    <property type="entry name" value="DISULFIDE-BOND OXIDOREDUCTASE YFCG"/>
    <property type="match status" value="1"/>
</dbReference>
<keyword evidence="3" id="KW-0808">Transferase</keyword>
<dbReference type="Proteomes" id="UP000241346">
    <property type="component" value="Unassembled WGS sequence"/>
</dbReference>
<dbReference type="PANTHER" id="PTHR44051">
    <property type="entry name" value="GLUTATHIONE S-TRANSFERASE-RELATED"/>
    <property type="match status" value="1"/>
</dbReference>
<sequence>MLKFYFHQTPNPMKVALFLSETDLPFELVAVDTMKGEQHTPEYRIINPNGKTPAIMDDGQRVFDSNAILMYLSEKTGKLGGQPEDRAELLSWMMFIASGLGPFSGQSVHFQHKAPESIPYAQNRYLREAQRHYEVLDAHLEGREFIVGNEYTIADISAWGWIDKARFVLNADGLAPYPNLKRWFEQIDSRPAVAKARNIDSELTFKSTMDDEGQRALYPSNFAKEQRGK</sequence>
<dbReference type="EMBL" id="PYMB01000001">
    <property type="protein sequence ID" value="PSW15798.1"/>
    <property type="molecule type" value="Genomic_DNA"/>
</dbReference>
<organism evidence="3 4">
    <name type="scientific">Photobacterium rosenbergii</name>
    <dbReference type="NCBI Taxonomy" id="294936"/>
    <lineage>
        <taxon>Bacteria</taxon>
        <taxon>Pseudomonadati</taxon>
        <taxon>Pseudomonadota</taxon>
        <taxon>Gammaproteobacteria</taxon>
        <taxon>Vibrionales</taxon>
        <taxon>Vibrionaceae</taxon>
        <taxon>Photobacterium</taxon>
    </lineage>
</organism>
<dbReference type="InterPro" id="IPR010987">
    <property type="entry name" value="Glutathione-S-Trfase_C-like"/>
</dbReference>
<comment type="caution">
    <text evidence="3">The sequence shown here is derived from an EMBL/GenBank/DDBJ whole genome shotgun (WGS) entry which is preliminary data.</text>
</comment>
<feature type="domain" description="GST N-terminal" evidence="1">
    <location>
        <begin position="1"/>
        <end position="80"/>
    </location>
</feature>
<dbReference type="Gene3D" id="3.40.30.10">
    <property type="entry name" value="Glutaredoxin"/>
    <property type="match status" value="1"/>
</dbReference>
<dbReference type="CDD" id="cd03048">
    <property type="entry name" value="GST_N_Ure2p_like"/>
    <property type="match status" value="1"/>
</dbReference>
<feature type="domain" description="GST C-terminal" evidence="2">
    <location>
        <begin position="82"/>
        <end position="220"/>
    </location>
</feature>
<reference evidence="3 4" key="1">
    <citation type="submission" date="2018-03" db="EMBL/GenBank/DDBJ databases">
        <title>Whole genome sequencing of Histamine producing bacteria.</title>
        <authorList>
            <person name="Butler K."/>
        </authorList>
    </citation>
    <scope>NUCLEOTIDE SEQUENCE [LARGE SCALE GENOMIC DNA]</scope>
    <source>
        <strain evidence="3 4">DSM 19138</strain>
    </source>
</reference>
<dbReference type="SFLD" id="SFLDS00019">
    <property type="entry name" value="Glutathione_Transferase_(cytos"/>
    <property type="match status" value="1"/>
</dbReference>
<dbReference type="AlphaFoldDB" id="A0A2T3NJW2"/>
<accession>A0A2T3NJW2</accession>
<dbReference type="SFLD" id="SFLDG00358">
    <property type="entry name" value="Main_(cytGST)"/>
    <property type="match status" value="1"/>
</dbReference>
<evidence type="ECO:0000313" key="3">
    <source>
        <dbReference type="EMBL" id="PSW15798.1"/>
    </source>
</evidence>
<proteinExistence type="predicted"/>
<dbReference type="RefSeq" id="WP_107296416.1">
    <property type="nucleotide sequence ID" value="NZ_PYMB01000001.1"/>
</dbReference>
<dbReference type="InterPro" id="IPR004046">
    <property type="entry name" value="GST_C"/>
</dbReference>
<dbReference type="PROSITE" id="PS50404">
    <property type="entry name" value="GST_NTER"/>
    <property type="match status" value="1"/>
</dbReference>
<dbReference type="SUPFAM" id="SSF52833">
    <property type="entry name" value="Thioredoxin-like"/>
    <property type="match status" value="1"/>
</dbReference>
<evidence type="ECO:0000259" key="2">
    <source>
        <dbReference type="PROSITE" id="PS50405"/>
    </source>
</evidence>
<protein>
    <submittedName>
        <fullName evidence="3">Glutathione S-transferase</fullName>
    </submittedName>
</protein>
<dbReference type="SFLD" id="SFLDG01151">
    <property type="entry name" value="Main.2:_Nu-like"/>
    <property type="match status" value="1"/>
</dbReference>
<dbReference type="Gene3D" id="1.20.1050.10">
    <property type="match status" value="1"/>
</dbReference>
<evidence type="ECO:0000259" key="1">
    <source>
        <dbReference type="PROSITE" id="PS50404"/>
    </source>
</evidence>
<dbReference type="OrthoDB" id="9803562at2"/>
<dbReference type="Pfam" id="PF14497">
    <property type="entry name" value="GST_C_3"/>
    <property type="match status" value="1"/>
</dbReference>
<evidence type="ECO:0000313" key="4">
    <source>
        <dbReference type="Proteomes" id="UP000241346"/>
    </source>
</evidence>
<gene>
    <name evidence="3" type="ORF">C9J01_01925</name>
</gene>
<dbReference type="InterPro" id="IPR040079">
    <property type="entry name" value="Glutathione_S-Trfase"/>
</dbReference>
<name>A0A2T3NJW2_9GAMM</name>